<dbReference type="PRINTS" id="PR00260">
    <property type="entry name" value="CHEMTRNSDUCR"/>
</dbReference>
<dbReference type="PANTHER" id="PTHR32089">
    <property type="entry name" value="METHYL-ACCEPTING CHEMOTAXIS PROTEIN MCPB"/>
    <property type="match status" value="1"/>
</dbReference>
<sequence length="570" mass="62064">MKWFHDMKVQQKLLLLIAVTTVFLIGVGLSGYQFMKSMNQASKDMYYERLLTVKWINAARAHSRAIEANTYELFQTEDKTKQQSLVNEIALRVTEYDQMITNYTSMPMDAYQQERVTKLNEISAAYRSERALTIEMTLRGQGHAAFAQFQGKAGKALDELNTILVDLAEYNSGQADQLLLRQETEFTRAVLINMGIILCAIILSVGMGLYITRSVVRPARDLQRLTAQAAAGDLLVRSSYRSKDELGQLAASFNAMLEDTRQVIRQVHLSSEQVAASSQQLTASSEQTGRASETITAASHEVAEGAVHQTRQVAEGLRIARDMSEDSMKVAGDADNAAKTATETAGAAREGSRSVQEAAARMEEIHRTVDGLAEVMQKLGGQSERISGIVGLMTDIAGQTNLLALNASIEAARAGEHGKGFAVVASEVRKLADQSIRAAQEVHALVTGIQEQTRAAVQSTRETTSQVQEGIGSTEEAGRSFRQIERSVADLAERMAGVSAGVRGMAAGTQQMTETIREILRIAEEASAGTQHVSAATEEQLATMEEMSASSQHLAHMAVELQSLVSRFKV</sequence>
<dbReference type="RefSeq" id="WP_013921469.1">
    <property type="nucleotide sequence ID" value="NC_015690.1"/>
</dbReference>
<keyword evidence="7" id="KW-0812">Transmembrane</keyword>
<dbReference type="CDD" id="cd06225">
    <property type="entry name" value="HAMP"/>
    <property type="match status" value="1"/>
</dbReference>
<dbReference type="CDD" id="cd11386">
    <property type="entry name" value="MCP_signal"/>
    <property type="match status" value="1"/>
</dbReference>
<dbReference type="EMBL" id="CP002869">
    <property type="protein sequence ID" value="AEI46322.1"/>
    <property type="molecule type" value="Genomic_DNA"/>
</dbReference>
<comment type="subcellular location">
    <subcellularLocation>
        <location evidence="1">Cell membrane</location>
    </subcellularLocation>
</comment>
<dbReference type="SMART" id="SM00283">
    <property type="entry name" value="MA"/>
    <property type="match status" value="1"/>
</dbReference>
<evidence type="ECO:0000256" key="6">
    <source>
        <dbReference type="PROSITE-ProRule" id="PRU00284"/>
    </source>
</evidence>
<dbReference type="InterPro" id="IPR004089">
    <property type="entry name" value="MCPsignal_dom"/>
</dbReference>
<dbReference type="SMART" id="SM00304">
    <property type="entry name" value="HAMP"/>
    <property type="match status" value="1"/>
</dbReference>
<proteinExistence type="inferred from homology"/>
<reference evidence="11" key="1">
    <citation type="submission" date="2011-06" db="EMBL/GenBank/DDBJ databases">
        <title>Complete genome sequence of Paenibacillus mucilaginosus KNP414.</title>
        <authorList>
            <person name="Wang J."/>
            <person name="Hu S."/>
            <person name="Hu X."/>
            <person name="Zhang B."/>
            <person name="Dong D."/>
            <person name="Zhang S."/>
            <person name="Zhao K."/>
            <person name="Wu D."/>
        </authorList>
    </citation>
    <scope>NUCLEOTIDE SEQUENCE [LARGE SCALE GENOMIC DNA]</scope>
    <source>
        <strain evidence="11">KNP414</strain>
    </source>
</reference>
<evidence type="ECO:0000256" key="1">
    <source>
        <dbReference type="ARBA" id="ARBA00004236"/>
    </source>
</evidence>
<organism evidence="10 11">
    <name type="scientific">Paenibacillus mucilaginosus (strain KNP414)</name>
    <dbReference type="NCBI Taxonomy" id="1036673"/>
    <lineage>
        <taxon>Bacteria</taxon>
        <taxon>Bacillati</taxon>
        <taxon>Bacillota</taxon>
        <taxon>Bacilli</taxon>
        <taxon>Bacillales</taxon>
        <taxon>Paenibacillaceae</taxon>
        <taxon>Paenibacillus</taxon>
    </lineage>
</organism>
<name>F8FIU4_PAEMK</name>
<dbReference type="HOGENOM" id="CLU_000445_107_27_9"/>
<dbReference type="PATRIC" id="fig|1036673.3.peg.7308"/>
<keyword evidence="3 7" id="KW-0472">Membrane</keyword>
<feature type="domain" description="Methyl-accepting transducer" evidence="8">
    <location>
        <begin position="284"/>
        <end position="555"/>
    </location>
</feature>
<evidence type="ECO:0000256" key="7">
    <source>
        <dbReference type="SAM" id="Phobius"/>
    </source>
</evidence>
<feature type="transmembrane region" description="Helical" evidence="7">
    <location>
        <begin position="190"/>
        <end position="211"/>
    </location>
</feature>
<dbReference type="PROSITE" id="PS50885">
    <property type="entry name" value="HAMP"/>
    <property type="match status" value="1"/>
</dbReference>
<dbReference type="InterPro" id="IPR003660">
    <property type="entry name" value="HAMP_dom"/>
</dbReference>
<evidence type="ECO:0000259" key="8">
    <source>
        <dbReference type="PROSITE" id="PS50111"/>
    </source>
</evidence>
<feature type="transmembrane region" description="Helical" evidence="7">
    <location>
        <begin position="13"/>
        <end position="35"/>
    </location>
</feature>
<accession>F8FIU4</accession>
<evidence type="ECO:0008006" key="12">
    <source>
        <dbReference type="Google" id="ProtNLM"/>
    </source>
</evidence>
<dbReference type="PROSITE" id="PS50111">
    <property type="entry name" value="CHEMOTAXIS_TRANSDUC_2"/>
    <property type="match status" value="1"/>
</dbReference>
<keyword evidence="2" id="KW-1003">Cell membrane</keyword>
<dbReference type="KEGG" id="pms:KNP414_07836"/>
<evidence type="ECO:0000313" key="11">
    <source>
        <dbReference type="Proteomes" id="UP000006620"/>
    </source>
</evidence>
<dbReference type="PANTHER" id="PTHR32089:SF112">
    <property type="entry name" value="LYSOZYME-LIKE PROTEIN-RELATED"/>
    <property type="match status" value="1"/>
</dbReference>
<dbReference type="Pfam" id="PF00672">
    <property type="entry name" value="HAMP"/>
    <property type="match status" value="1"/>
</dbReference>
<evidence type="ECO:0000256" key="2">
    <source>
        <dbReference type="ARBA" id="ARBA00022475"/>
    </source>
</evidence>
<evidence type="ECO:0000259" key="9">
    <source>
        <dbReference type="PROSITE" id="PS50885"/>
    </source>
</evidence>
<dbReference type="Proteomes" id="UP000006620">
    <property type="component" value="Chromosome"/>
</dbReference>
<keyword evidence="7" id="KW-1133">Transmembrane helix</keyword>
<protein>
    <recommendedName>
        <fullName evidence="12">Methyl-accepting chemotaxis protein</fullName>
    </recommendedName>
</protein>
<evidence type="ECO:0000256" key="4">
    <source>
        <dbReference type="ARBA" id="ARBA00023224"/>
    </source>
</evidence>
<evidence type="ECO:0000256" key="5">
    <source>
        <dbReference type="ARBA" id="ARBA00029447"/>
    </source>
</evidence>
<keyword evidence="4 6" id="KW-0807">Transducer</keyword>
<comment type="similarity">
    <text evidence="5">Belongs to the methyl-accepting chemotaxis (MCP) protein family.</text>
</comment>
<dbReference type="GO" id="GO:0005886">
    <property type="term" value="C:plasma membrane"/>
    <property type="evidence" value="ECO:0007669"/>
    <property type="project" value="UniProtKB-SubCell"/>
</dbReference>
<dbReference type="GO" id="GO:0004888">
    <property type="term" value="F:transmembrane signaling receptor activity"/>
    <property type="evidence" value="ECO:0007669"/>
    <property type="project" value="InterPro"/>
</dbReference>
<dbReference type="AlphaFoldDB" id="F8FIU4"/>
<evidence type="ECO:0000256" key="3">
    <source>
        <dbReference type="ARBA" id="ARBA00023136"/>
    </source>
</evidence>
<dbReference type="GO" id="GO:0006935">
    <property type="term" value="P:chemotaxis"/>
    <property type="evidence" value="ECO:0007669"/>
    <property type="project" value="InterPro"/>
</dbReference>
<dbReference type="InterPro" id="IPR024478">
    <property type="entry name" value="HlyB_4HB_MCP"/>
</dbReference>
<dbReference type="InterPro" id="IPR004090">
    <property type="entry name" value="Chemotax_Me-accpt_rcpt"/>
</dbReference>
<reference evidence="10 11" key="2">
    <citation type="journal article" date="2013" name="Genome Announc.">
        <title>Genome Sequence of Growth-Improving Paenibacillus mucilaginosus Strain KNP414.</title>
        <authorList>
            <person name="Lu J.J."/>
            <person name="Wang J.F."/>
            <person name="Hu X.F."/>
        </authorList>
    </citation>
    <scope>NUCLEOTIDE SEQUENCE [LARGE SCALE GENOMIC DNA]</scope>
    <source>
        <strain evidence="10 11">KNP414</strain>
    </source>
</reference>
<evidence type="ECO:0000313" key="10">
    <source>
        <dbReference type="EMBL" id="AEI46322.1"/>
    </source>
</evidence>
<dbReference type="Gene3D" id="6.10.340.10">
    <property type="match status" value="1"/>
</dbReference>
<gene>
    <name evidence="10" type="ordered locus">KNP414_07836</name>
</gene>
<feature type="domain" description="HAMP" evidence="9">
    <location>
        <begin position="213"/>
        <end position="265"/>
    </location>
</feature>
<dbReference type="Pfam" id="PF12729">
    <property type="entry name" value="4HB_MCP_1"/>
    <property type="match status" value="1"/>
</dbReference>
<dbReference type="Pfam" id="PF00015">
    <property type="entry name" value="MCPsignal"/>
    <property type="match status" value="1"/>
</dbReference>
<dbReference type="Gene3D" id="1.10.287.950">
    <property type="entry name" value="Methyl-accepting chemotaxis protein"/>
    <property type="match status" value="1"/>
</dbReference>
<dbReference type="SUPFAM" id="SSF58104">
    <property type="entry name" value="Methyl-accepting chemotaxis protein (MCP) signaling domain"/>
    <property type="match status" value="1"/>
</dbReference>
<dbReference type="GO" id="GO:0007165">
    <property type="term" value="P:signal transduction"/>
    <property type="evidence" value="ECO:0007669"/>
    <property type="project" value="UniProtKB-KW"/>
</dbReference>